<feature type="non-terminal residue" evidence="1">
    <location>
        <position position="1"/>
    </location>
</feature>
<evidence type="ECO:0000313" key="1">
    <source>
        <dbReference type="EMBL" id="WVZ13279.1"/>
    </source>
</evidence>
<dbReference type="AlphaFoldDB" id="A0AAQ3S2H9"/>
<gene>
    <name evidence="1" type="ORF">V8G54_017809</name>
</gene>
<reference evidence="1 2" key="1">
    <citation type="journal article" date="2023" name="Life. Sci Alliance">
        <title>Evolutionary insights into 3D genome organization and epigenetic landscape of Vigna mungo.</title>
        <authorList>
            <person name="Junaid A."/>
            <person name="Singh B."/>
            <person name="Bhatia S."/>
        </authorList>
    </citation>
    <scope>NUCLEOTIDE SEQUENCE [LARGE SCALE GENOMIC DNA]</scope>
    <source>
        <strain evidence="1">Urdbean</strain>
    </source>
</reference>
<keyword evidence="2" id="KW-1185">Reference proteome</keyword>
<dbReference type="EMBL" id="CP144696">
    <property type="protein sequence ID" value="WVZ13279.1"/>
    <property type="molecule type" value="Genomic_DNA"/>
</dbReference>
<accession>A0AAQ3S2H9</accession>
<name>A0AAQ3S2H9_VIGMU</name>
<dbReference type="Proteomes" id="UP001374535">
    <property type="component" value="Chromosome 5"/>
</dbReference>
<proteinExistence type="predicted"/>
<evidence type="ECO:0000313" key="2">
    <source>
        <dbReference type="Proteomes" id="UP001374535"/>
    </source>
</evidence>
<organism evidence="1 2">
    <name type="scientific">Vigna mungo</name>
    <name type="common">Black gram</name>
    <name type="synonym">Phaseolus mungo</name>
    <dbReference type="NCBI Taxonomy" id="3915"/>
    <lineage>
        <taxon>Eukaryota</taxon>
        <taxon>Viridiplantae</taxon>
        <taxon>Streptophyta</taxon>
        <taxon>Embryophyta</taxon>
        <taxon>Tracheophyta</taxon>
        <taxon>Spermatophyta</taxon>
        <taxon>Magnoliopsida</taxon>
        <taxon>eudicotyledons</taxon>
        <taxon>Gunneridae</taxon>
        <taxon>Pentapetalae</taxon>
        <taxon>rosids</taxon>
        <taxon>fabids</taxon>
        <taxon>Fabales</taxon>
        <taxon>Fabaceae</taxon>
        <taxon>Papilionoideae</taxon>
        <taxon>50 kb inversion clade</taxon>
        <taxon>NPAAA clade</taxon>
        <taxon>indigoferoid/millettioid clade</taxon>
        <taxon>Phaseoleae</taxon>
        <taxon>Vigna</taxon>
    </lineage>
</organism>
<sequence length="131" mass="15529">HNKIFLTCRRTTFLYIYPLSYLTLITQEASQCFYGKRQTNAVSHDLFANCHELFHFFSIWSKRMVFEQRPTFVSWQFFQMVSRMRLHDGSNFLESSGDQNGSSFCCPCALQLSLQLLPFLWVFIPHIIKNK</sequence>
<protein>
    <submittedName>
        <fullName evidence="1">Uncharacterized protein</fullName>
    </submittedName>
</protein>